<evidence type="ECO:0000313" key="2">
    <source>
        <dbReference type="EMBL" id="EEY34187.1"/>
    </source>
</evidence>
<accession>D0GNW8</accession>
<feature type="region of interest" description="Disordered" evidence="1">
    <location>
        <begin position="227"/>
        <end position="265"/>
    </location>
</feature>
<sequence>MVDNNRFIIGELFNESALIIIRTASKDIEIPYQYWDPNNTEQDREIRGYDISVSYKDSENNDLSSGEITIFNLAQSDIDLIREKDTINVKMGFGRDIGEVFTGTITEVVQLEYELKIKFLEATKTFNDRVSIGLEPTKASKVIKEIADSIGYVVKKCDLKIDKQYKGGFYLSPYDVPLRKIIQIVDDCDSKINLKYDEIYIYSKENNDTEKIILNKTSGLLGEPKKYVKPEKTSAKNRGKATKKTKKEDKKKRKSKKKKVAKTKSPENRKVEYDYSLNCLLIHYLKKTDNVIIESKTFNGKAKIVALSIKDFVMELKIKVLNEVKKK</sequence>
<name>D0GNW8_9FUSO</name>
<evidence type="ECO:0000256" key="1">
    <source>
        <dbReference type="SAM" id="MobiDB-lite"/>
    </source>
</evidence>
<dbReference type="EMBL" id="ADAD01000177">
    <property type="protein sequence ID" value="EEY34187.1"/>
    <property type="molecule type" value="Genomic_DNA"/>
</dbReference>
<reference evidence="2 3" key="1">
    <citation type="submission" date="2009-10" db="EMBL/GenBank/DDBJ databases">
        <authorList>
            <person name="Harkins D.M."/>
            <person name="Madupu R."/>
            <person name="Durkin A.S."/>
            <person name="Torralba M."/>
            <person name="Methe B."/>
            <person name="Sutton G.G."/>
            <person name="Strausberg R.L."/>
            <person name="Nelson K.E."/>
        </authorList>
    </citation>
    <scope>NUCLEOTIDE SEQUENCE [LARGE SCALE GENOMIC DNA]</scope>
    <source>
        <strain evidence="2 3">F0264</strain>
    </source>
</reference>
<dbReference type="RefSeq" id="WP_006808165.1">
    <property type="nucleotide sequence ID" value="NZ_ADAD01000177.1"/>
</dbReference>
<protein>
    <submittedName>
        <fullName evidence="2">Uncharacterized protein</fullName>
    </submittedName>
</protein>
<evidence type="ECO:0000313" key="3">
    <source>
        <dbReference type="Proteomes" id="UP000004226"/>
    </source>
</evidence>
<dbReference type="AlphaFoldDB" id="D0GNW8"/>
<gene>
    <name evidence="2" type="ORF">HMPREF0554_0821</name>
</gene>
<comment type="caution">
    <text evidence="2">The sequence shown here is derived from an EMBL/GenBank/DDBJ whole genome shotgun (WGS) entry which is preliminary data.</text>
</comment>
<organism evidence="2 3">
    <name type="scientific">Pseudoleptotrichia goodfellowii F0264</name>
    <dbReference type="NCBI Taxonomy" id="596323"/>
    <lineage>
        <taxon>Bacteria</taxon>
        <taxon>Fusobacteriati</taxon>
        <taxon>Fusobacteriota</taxon>
        <taxon>Fusobacteriia</taxon>
        <taxon>Fusobacteriales</taxon>
        <taxon>Leptotrichiaceae</taxon>
        <taxon>Pseudoleptotrichia</taxon>
    </lineage>
</organism>
<keyword evidence="3" id="KW-1185">Reference proteome</keyword>
<feature type="compositionally biased region" description="Basic residues" evidence="1">
    <location>
        <begin position="235"/>
        <end position="262"/>
    </location>
</feature>
<proteinExistence type="predicted"/>
<dbReference type="Proteomes" id="UP000004226">
    <property type="component" value="Unassembled WGS sequence"/>
</dbReference>